<protein>
    <recommendedName>
        <fullName evidence="4">YD repeat-containing protein</fullName>
    </recommendedName>
</protein>
<evidence type="ECO:0000256" key="1">
    <source>
        <dbReference type="SAM" id="SignalP"/>
    </source>
</evidence>
<evidence type="ECO:0000313" key="2">
    <source>
        <dbReference type="EMBL" id="GAA4776906.1"/>
    </source>
</evidence>
<comment type="caution">
    <text evidence="2">The sequence shown here is derived from an EMBL/GenBank/DDBJ whole genome shotgun (WGS) entry which is preliminary data.</text>
</comment>
<proteinExistence type="predicted"/>
<sequence>MKNRFLITTLLLLKFTFLLSQNGKDNYFPPAPEASSLIKYVDIPVNYSTGVTNYSIPVHNIKLKGLNIPITLSHQSSGFKPSEVASNVGLGWELNVGGKIVQNVVGQNDIDVPGPGNVFWNLPNNRDFKIPKEVPAEGASLSLINQQYMDSINAAGTDYFMFTQIEQNNIDLQPDTFYYSTPTKSGKFFFANNFEAKQIPFGKEKIIYNAANHSFEITDTDGVRYLYSIRTENINFTTNVCYANDRLAGNSMNNSYTYYLTQIITPNNETVEFIYDTIKYKLINDKDYTRYFHSFLGGAEKITSYYSEITSKVLNKIIVNQNYEVDFLYNKYRKDLKGYAQVNAPKTLDEIKIKYGNEIESYHFNYGYFGINESVYNPTVFEGIAVNEDTTYRLKLKSFQKTGENPYIFSYYNEAATEKYTSCLDHWGYYSHSCGRYTMNFLFGDFNNNLKEPNLERSKTNILKSIILPTKGEVEFDYELNTCSDCAITYPEYTWETYSVYSNANDNFSNDWESHEVIFTVPENFESIPIVQFNLFDGGELTTTNYASVSLYDDQNHLVNFQAIGIGNQTKPLDGGLLQNGKTYKLVLECVDNMENENKYIGFGFLKRTDIHIANPFVGGLRIKDIKTKDNSNLISLRSFEYLSDNNQSSGILYEKPSYFDEYSYFVPLNTDYSNSLSAGAQHFAVQHSRLPIDLFGFGGYHIFYQKVTEKNNDINNLSNNIKVEKYFSFQDDLRYGEQSYFSKISYDWKRGLLSQVNEFNQNNIIRKTQFFYRFLDTPSTSVPSLEPGNHLSNPTFPNEFHQRSLAILSWRRNPASWNIYGYNSSKLISAWYYMDKKTTEENLNGTILKTEENYKYDNPTSAQLTSQIFKSSTGEIVETKYQYAHEANNLAMINRNMIGIPLITETFRNNEKLSTQVTTYKDWGNNLLAPEIIKTSKANQNLEDRIKYNLVDTNGNPLEVQQVDGIKIVYIWGYNKTLPIAKIENASYADVQSYVSNLQSKSNTGTENELIEDLNNLRNALPNAMVTTYTYKPLVGVSTITDPKGNQTTYDYDSFNRLKYIKDHQGNIIKEHNYNYRPN</sequence>
<organism evidence="2 3">
    <name type="scientific">Flavobacterium hankyongi</name>
    <dbReference type="NCBI Taxonomy" id="1176532"/>
    <lineage>
        <taxon>Bacteria</taxon>
        <taxon>Pseudomonadati</taxon>
        <taxon>Bacteroidota</taxon>
        <taxon>Flavobacteriia</taxon>
        <taxon>Flavobacteriales</taxon>
        <taxon>Flavobacteriaceae</taxon>
        <taxon>Flavobacterium</taxon>
    </lineage>
</organism>
<feature type="chain" id="PRO_5046848328" description="YD repeat-containing protein" evidence="1">
    <location>
        <begin position="21"/>
        <end position="1080"/>
    </location>
</feature>
<dbReference type="Gene3D" id="2.180.10.10">
    <property type="entry name" value="RHS repeat-associated core"/>
    <property type="match status" value="1"/>
</dbReference>
<keyword evidence="3" id="KW-1185">Reference proteome</keyword>
<reference evidence="3" key="1">
    <citation type="journal article" date="2019" name="Int. J. Syst. Evol. Microbiol.">
        <title>The Global Catalogue of Microorganisms (GCM) 10K type strain sequencing project: providing services to taxonomists for standard genome sequencing and annotation.</title>
        <authorList>
            <consortium name="The Broad Institute Genomics Platform"/>
            <consortium name="The Broad Institute Genome Sequencing Center for Infectious Disease"/>
            <person name="Wu L."/>
            <person name="Ma J."/>
        </authorList>
    </citation>
    <scope>NUCLEOTIDE SEQUENCE [LARGE SCALE GENOMIC DNA]</scope>
    <source>
        <strain evidence="3">JCM 18198</strain>
    </source>
</reference>
<feature type="signal peptide" evidence="1">
    <location>
        <begin position="1"/>
        <end position="20"/>
    </location>
</feature>
<dbReference type="EMBL" id="BAABIP010000022">
    <property type="protein sequence ID" value="GAA4776906.1"/>
    <property type="molecule type" value="Genomic_DNA"/>
</dbReference>
<gene>
    <name evidence="2" type="ORF">GCM10023230_30110</name>
</gene>
<keyword evidence="1" id="KW-0732">Signal</keyword>
<evidence type="ECO:0008006" key="4">
    <source>
        <dbReference type="Google" id="ProtNLM"/>
    </source>
</evidence>
<accession>A0ABP9ACN0</accession>
<name>A0ABP9ACN0_9FLAO</name>
<evidence type="ECO:0000313" key="3">
    <source>
        <dbReference type="Proteomes" id="UP001500141"/>
    </source>
</evidence>
<dbReference type="RefSeq" id="WP_264543037.1">
    <property type="nucleotide sequence ID" value="NZ_BAABIP010000022.1"/>
</dbReference>
<dbReference type="Proteomes" id="UP001500141">
    <property type="component" value="Unassembled WGS sequence"/>
</dbReference>